<keyword evidence="7 12" id="KW-0406">Ion transport</keyword>
<keyword evidence="2 12" id="KW-1003">Cell membrane</keyword>
<dbReference type="GO" id="GO:0140114">
    <property type="term" value="P:cellular detoxification of fluoride"/>
    <property type="evidence" value="ECO:0007669"/>
    <property type="project" value="UniProtKB-UniRule"/>
</dbReference>
<dbReference type="Proteomes" id="UP000249005">
    <property type="component" value="Chromosome 1"/>
</dbReference>
<keyword evidence="6 12" id="KW-0915">Sodium</keyword>
<dbReference type="PANTHER" id="PTHR28259">
    <property type="entry name" value="FLUORIDE EXPORT PROTEIN 1-RELATED"/>
    <property type="match status" value="1"/>
</dbReference>
<evidence type="ECO:0000256" key="10">
    <source>
        <dbReference type="ARBA" id="ARBA00035120"/>
    </source>
</evidence>
<keyword evidence="5 12" id="KW-1133">Transmembrane helix</keyword>
<comment type="similarity">
    <text evidence="10 12">Belongs to the fluoride channel Fluc/FEX (TC 1.A.43) family.</text>
</comment>
<evidence type="ECO:0000256" key="5">
    <source>
        <dbReference type="ARBA" id="ARBA00022989"/>
    </source>
</evidence>
<accession>A0A2X4UWA7</accession>
<keyword evidence="12" id="KW-0479">Metal-binding</keyword>
<evidence type="ECO:0000256" key="1">
    <source>
        <dbReference type="ARBA" id="ARBA00004651"/>
    </source>
</evidence>
<evidence type="ECO:0000256" key="4">
    <source>
        <dbReference type="ARBA" id="ARBA00022692"/>
    </source>
</evidence>
<dbReference type="GO" id="GO:0046872">
    <property type="term" value="F:metal ion binding"/>
    <property type="evidence" value="ECO:0007669"/>
    <property type="project" value="UniProtKB-KW"/>
</dbReference>
<organism evidence="13 14">
    <name type="scientific">Leminorella richardii</name>
    <dbReference type="NCBI Taxonomy" id="158841"/>
    <lineage>
        <taxon>Bacteria</taxon>
        <taxon>Pseudomonadati</taxon>
        <taxon>Pseudomonadota</taxon>
        <taxon>Gammaproteobacteria</taxon>
        <taxon>Enterobacterales</taxon>
        <taxon>Budviciaceae</taxon>
        <taxon>Leminorella</taxon>
    </lineage>
</organism>
<dbReference type="GO" id="GO:0005886">
    <property type="term" value="C:plasma membrane"/>
    <property type="evidence" value="ECO:0007669"/>
    <property type="project" value="UniProtKB-SubCell"/>
</dbReference>
<feature type="transmembrane region" description="Helical" evidence="12">
    <location>
        <begin position="41"/>
        <end position="59"/>
    </location>
</feature>
<dbReference type="OrthoDB" id="9806299at2"/>
<evidence type="ECO:0000256" key="3">
    <source>
        <dbReference type="ARBA" id="ARBA00022519"/>
    </source>
</evidence>
<feature type="binding site" evidence="12">
    <location>
        <position position="78"/>
    </location>
    <ligand>
        <name>Na(+)</name>
        <dbReference type="ChEBI" id="CHEBI:29101"/>
        <note>structural</note>
    </ligand>
</feature>
<evidence type="ECO:0000256" key="7">
    <source>
        <dbReference type="ARBA" id="ARBA00023065"/>
    </source>
</evidence>
<keyword evidence="12" id="KW-0813">Transport</keyword>
<name>A0A2X4UWA7_9GAMM</name>
<dbReference type="NCBIfam" id="TIGR00494">
    <property type="entry name" value="crcB"/>
    <property type="match status" value="1"/>
</dbReference>
<keyword evidence="9 12" id="KW-0407">Ion channel</keyword>
<evidence type="ECO:0000256" key="9">
    <source>
        <dbReference type="ARBA" id="ARBA00023303"/>
    </source>
</evidence>
<feature type="binding site" evidence="12">
    <location>
        <position position="81"/>
    </location>
    <ligand>
        <name>Na(+)</name>
        <dbReference type="ChEBI" id="CHEBI:29101"/>
        <note>structural</note>
    </ligand>
</feature>
<reference evidence="13 14" key="1">
    <citation type="submission" date="2018-06" db="EMBL/GenBank/DDBJ databases">
        <authorList>
            <consortium name="Pathogen Informatics"/>
            <person name="Doyle S."/>
        </authorList>
    </citation>
    <scope>NUCLEOTIDE SEQUENCE [LARGE SCALE GENOMIC DNA]</scope>
    <source>
        <strain evidence="13 14">NCTC12151</strain>
    </source>
</reference>
<dbReference type="RefSeq" id="WP_111741230.1">
    <property type="nucleotide sequence ID" value="NZ_LR698987.1"/>
</dbReference>
<keyword evidence="4 12" id="KW-0812">Transmembrane</keyword>
<evidence type="ECO:0000256" key="12">
    <source>
        <dbReference type="HAMAP-Rule" id="MF_00454"/>
    </source>
</evidence>
<evidence type="ECO:0000313" key="14">
    <source>
        <dbReference type="Proteomes" id="UP000249005"/>
    </source>
</evidence>
<dbReference type="AlphaFoldDB" id="A0A2X4UWA7"/>
<dbReference type="InterPro" id="IPR003691">
    <property type="entry name" value="FluC"/>
</dbReference>
<keyword evidence="3" id="KW-0997">Cell inner membrane</keyword>
<comment type="activity regulation">
    <text evidence="12">Na(+) is not transported, but it plays an essential structural role and its presence is essential for fluoride channel function.</text>
</comment>
<dbReference type="EMBL" id="LS483470">
    <property type="protein sequence ID" value="SQI43091.1"/>
    <property type="molecule type" value="Genomic_DNA"/>
</dbReference>
<gene>
    <name evidence="12 13" type="primary">crcB</name>
    <name evidence="12" type="synonym">fluC</name>
    <name evidence="13" type="ORF">NCTC12151_02850</name>
</gene>
<feature type="transmembrane region" description="Helical" evidence="12">
    <location>
        <begin position="71"/>
        <end position="94"/>
    </location>
</feature>
<dbReference type="HAMAP" id="MF_00454">
    <property type="entry name" value="FluC"/>
    <property type="match status" value="1"/>
</dbReference>
<keyword evidence="8 12" id="KW-0472">Membrane</keyword>
<protein>
    <recommendedName>
        <fullName evidence="12">Fluoride-specific ion channel FluC</fullName>
    </recommendedName>
</protein>
<evidence type="ECO:0000313" key="13">
    <source>
        <dbReference type="EMBL" id="SQI43091.1"/>
    </source>
</evidence>
<dbReference type="KEGG" id="lri:NCTC12151_02850"/>
<evidence type="ECO:0000256" key="2">
    <source>
        <dbReference type="ARBA" id="ARBA00022475"/>
    </source>
</evidence>
<dbReference type="GO" id="GO:0062054">
    <property type="term" value="F:fluoride channel activity"/>
    <property type="evidence" value="ECO:0007669"/>
    <property type="project" value="UniProtKB-UniRule"/>
</dbReference>
<comment type="catalytic activity">
    <reaction evidence="11">
        <text>fluoride(in) = fluoride(out)</text>
        <dbReference type="Rhea" id="RHEA:76159"/>
        <dbReference type="ChEBI" id="CHEBI:17051"/>
    </reaction>
    <physiologicalReaction direction="left-to-right" evidence="11">
        <dbReference type="Rhea" id="RHEA:76160"/>
    </physiologicalReaction>
</comment>
<dbReference type="Pfam" id="PF02537">
    <property type="entry name" value="CRCB"/>
    <property type="match status" value="1"/>
</dbReference>
<evidence type="ECO:0000256" key="8">
    <source>
        <dbReference type="ARBA" id="ARBA00023136"/>
    </source>
</evidence>
<evidence type="ECO:0000256" key="11">
    <source>
        <dbReference type="ARBA" id="ARBA00035585"/>
    </source>
</evidence>
<comment type="function">
    <text evidence="12">Fluoride-specific ion channel. Important for reducing fluoride concentration in the cell, thus reducing its toxicity.</text>
</comment>
<dbReference type="PANTHER" id="PTHR28259:SF1">
    <property type="entry name" value="FLUORIDE EXPORT PROTEIN 1-RELATED"/>
    <property type="match status" value="1"/>
</dbReference>
<proteinExistence type="inferred from homology"/>
<comment type="subcellular location">
    <subcellularLocation>
        <location evidence="1 12">Cell membrane</location>
        <topology evidence="1 12">Multi-pass membrane protein</topology>
    </subcellularLocation>
</comment>
<evidence type="ECO:0000256" key="6">
    <source>
        <dbReference type="ARBA" id="ARBA00023053"/>
    </source>
</evidence>
<keyword evidence="14" id="KW-1185">Reference proteome</keyword>
<feature type="transmembrane region" description="Helical" evidence="12">
    <location>
        <begin position="106"/>
        <end position="124"/>
    </location>
</feature>
<sequence length="128" mass="13631">MGYSVTLAIVAFGGAVGAISRFQITNWFSQWFGNSFPYATLAVNVGGSLIMGLLMAALTQGSLISPHWRPLIGVGFLGALTTFSTFSFDTLALFTQGEWLKAGINIVANVVLCLLAVYIGYQCLNKAV</sequence>